<protein>
    <recommendedName>
        <fullName evidence="6">Carrier domain-containing protein</fullName>
    </recommendedName>
</protein>
<dbReference type="Pfam" id="PF00550">
    <property type="entry name" value="PP-binding"/>
    <property type="match status" value="2"/>
</dbReference>
<keyword evidence="5" id="KW-0045">Antibiotic biosynthesis</keyword>
<dbReference type="InterPro" id="IPR009081">
    <property type="entry name" value="PP-bd_ACP"/>
</dbReference>
<dbReference type="PROSITE" id="PS00012">
    <property type="entry name" value="PHOSPHOPANTETHEINE"/>
    <property type="match status" value="2"/>
</dbReference>
<dbReference type="EMBL" id="BAAAUV010000010">
    <property type="protein sequence ID" value="GAA3219228.1"/>
    <property type="molecule type" value="Genomic_DNA"/>
</dbReference>
<dbReference type="CDD" id="cd19540">
    <property type="entry name" value="LCL_NRPS-like"/>
    <property type="match status" value="1"/>
</dbReference>
<dbReference type="SUPFAM" id="SSF56801">
    <property type="entry name" value="Acetyl-CoA synthetase-like"/>
    <property type="match status" value="2"/>
</dbReference>
<dbReference type="SMART" id="SM00824">
    <property type="entry name" value="PKS_TE"/>
    <property type="match status" value="1"/>
</dbReference>
<dbReference type="Gene3D" id="3.40.50.12780">
    <property type="entry name" value="N-terminal domain of ligase-like"/>
    <property type="match status" value="1"/>
</dbReference>
<dbReference type="Gene3D" id="2.30.38.10">
    <property type="entry name" value="Luciferase, Domain 3"/>
    <property type="match status" value="2"/>
</dbReference>
<dbReference type="InterPro" id="IPR020802">
    <property type="entry name" value="TesA-like"/>
</dbReference>
<dbReference type="Gene3D" id="3.30.559.10">
    <property type="entry name" value="Chloramphenicol acetyltransferase-like domain"/>
    <property type="match status" value="3"/>
</dbReference>
<dbReference type="Gene3D" id="3.40.50.1820">
    <property type="entry name" value="alpha/beta hydrolase"/>
    <property type="match status" value="1"/>
</dbReference>
<comment type="caution">
    <text evidence="7">The sequence shown here is derived from an EMBL/GenBank/DDBJ whole genome shotgun (WGS) entry which is preliminary data.</text>
</comment>
<dbReference type="InterPro" id="IPR029058">
    <property type="entry name" value="AB_hydrolase_fold"/>
</dbReference>
<dbReference type="Gene3D" id="3.40.50.980">
    <property type="match status" value="2"/>
</dbReference>
<evidence type="ECO:0000256" key="1">
    <source>
        <dbReference type="ARBA" id="ARBA00001957"/>
    </source>
</evidence>
<dbReference type="Pfam" id="PF00501">
    <property type="entry name" value="AMP-binding"/>
    <property type="match status" value="2"/>
</dbReference>
<dbReference type="InterPro" id="IPR001031">
    <property type="entry name" value="Thioesterase"/>
</dbReference>
<evidence type="ECO:0000256" key="2">
    <source>
        <dbReference type="ARBA" id="ARBA00022450"/>
    </source>
</evidence>
<dbReference type="Proteomes" id="UP001501237">
    <property type="component" value="Unassembled WGS sequence"/>
</dbReference>
<dbReference type="InterPro" id="IPR010060">
    <property type="entry name" value="NRPS_synth"/>
</dbReference>
<dbReference type="CDD" id="cd19543">
    <property type="entry name" value="DCL_NRPS"/>
    <property type="match status" value="1"/>
</dbReference>
<dbReference type="Pfam" id="PF00975">
    <property type="entry name" value="Thioesterase"/>
    <property type="match status" value="1"/>
</dbReference>
<dbReference type="SUPFAM" id="SSF53474">
    <property type="entry name" value="alpha/beta-Hydrolases"/>
    <property type="match status" value="1"/>
</dbReference>
<dbReference type="SUPFAM" id="SSF47336">
    <property type="entry name" value="ACP-like"/>
    <property type="match status" value="2"/>
</dbReference>
<dbReference type="InterPro" id="IPR042099">
    <property type="entry name" value="ANL_N_sf"/>
</dbReference>
<dbReference type="CDD" id="cd05930">
    <property type="entry name" value="A_NRPS"/>
    <property type="match status" value="1"/>
</dbReference>
<dbReference type="InterPro" id="IPR036736">
    <property type="entry name" value="ACP-like_sf"/>
</dbReference>
<dbReference type="Gene3D" id="3.30.559.30">
    <property type="entry name" value="Nonribosomal peptide synthetase, condensation domain"/>
    <property type="match status" value="3"/>
</dbReference>
<evidence type="ECO:0000259" key="6">
    <source>
        <dbReference type="PROSITE" id="PS50075"/>
    </source>
</evidence>
<keyword evidence="3" id="KW-0597">Phosphoprotein</keyword>
<reference evidence="8" key="1">
    <citation type="journal article" date="2019" name="Int. J. Syst. Evol. Microbiol.">
        <title>The Global Catalogue of Microorganisms (GCM) 10K type strain sequencing project: providing services to taxonomists for standard genome sequencing and annotation.</title>
        <authorList>
            <consortium name="The Broad Institute Genomics Platform"/>
            <consortium name="The Broad Institute Genome Sequencing Center for Infectious Disease"/>
            <person name="Wu L."/>
            <person name="Ma J."/>
        </authorList>
    </citation>
    <scope>NUCLEOTIDE SEQUENCE [LARGE SCALE GENOMIC DNA]</scope>
    <source>
        <strain evidence="8">JCM 9377</strain>
    </source>
</reference>
<accession>A0ABP6QC92</accession>
<evidence type="ECO:0000256" key="3">
    <source>
        <dbReference type="ARBA" id="ARBA00022553"/>
    </source>
</evidence>
<keyword evidence="2" id="KW-0596">Phosphopantetheine</keyword>
<dbReference type="RefSeq" id="WP_344831145.1">
    <property type="nucleotide sequence ID" value="NZ_BAAAUV010000010.1"/>
</dbReference>
<evidence type="ECO:0000256" key="5">
    <source>
        <dbReference type="ARBA" id="ARBA00023194"/>
    </source>
</evidence>
<dbReference type="InterPro" id="IPR006162">
    <property type="entry name" value="Ppantetheine_attach_site"/>
</dbReference>
<dbReference type="NCBIfam" id="TIGR01720">
    <property type="entry name" value="NRPS-para261"/>
    <property type="match status" value="1"/>
</dbReference>
<dbReference type="InterPro" id="IPR045851">
    <property type="entry name" value="AMP-bd_C_sf"/>
</dbReference>
<dbReference type="SMART" id="SM00823">
    <property type="entry name" value="PKS_PP"/>
    <property type="match status" value="2"/>
</dbReference>
<keyword evidence="8" id="KW-1185">Reference proteome</keyword>
<gene>
    <name evidence="7" type="ORF">GCM10010468_43160</name>
</gene>
<feature type="domain" description="Carrier" evidence="6">
    <location>
        <begin position="2403"/>
        <end position="2478"/>
    </location>
</feature>
<evidence type="ECO:0000313" key="7">
    <source>
        <dbReference type="EMBL" id="GAA3219228.1"/>
    </source>
</evidence>
<sequence length="2720" mass="290940">MIPLSYAQRRMWFLFRFEGPSVTYNLPVVLRLKGVVDVPALAAAVRDVVVRHEVLRTVVVEDEGGAAFQQVVPEDGFVLDVPVLEVEPDDVSGMVAELIGHRFDLAAEIPLRAAVVRSGPDECVFVLVMHHIAVDGASMAPLARDVAFAYAARADAREPAWEPLPVQYADYTMWQRELLGDDTDPNSILAGQLAYWRAELADVPQPLRLPTDRPRPKVAGYRGGTLEFSIEAATAARIRDLARGRGVTVPMVLQTALAILLARLSGDDDVTIGSPIAGRTDPALADLVGFFVNTWVLRVRLTGNPSFGEVLGQVREKCLAAYDNQESPFERLVELLNPQRSTAYNPLFQVMFIWQNNAMPEVAQDGPSWTVEPVRTEASMFDLSFTLSEAPGAGPAEPIRGFLEYAEDLFDPETVHTIGARYVRLLEQMVEDPSLRSGDAEMLGPGERDHLLAGWNDTAVEIGPDPVPRLFARQAAATPDAVALLFGEQAVSYRELDERSNRMAHWLLERGAGRGSRVAVAAPRSPDLVVALLAVLKAGGAYVPVDPDYPVARVEFVVSDCAATLVLGPAELARDLSGYPASDPGAALSPLDPAFAIYTSGSTGTPKGVVVTHGSLVNLLFSVQDRFRLTPADRLLAVTTVAFDIAAVELFLPLLAGGQVLLATRDQVRQPAELLRLVAEGGVSLMQATPSLWQALIEHDPEGLAGLRVLSTGEALPPELAGTLSEHAAEVTNLYGPTETTIFSTVASVRGAGAPPIGRPVANTRVLILDRYLRLVPPGVTGELYIAGDGLAQGYHDRPGLTGQRFVADPFGPAGTRMYRTGDLASWTPDGELLYGGRVDHQVKLRGFRIEPGEIETAVVSHPAVAQAVVVARGSDTGKQLICYIVPATGETRDGPFPAGFEDLPDEVRRHVAERLPDFMVPAAFTLLERLPLTANGKLDRSALPEPVFSGGRYREPGTPQERALASVFADVLGLERVGADDDFFAVGGDSIRSIQVVSRARTEGLVLSPRDVFEHRTVARLCVVAEENALAKDRPVLAELPGGGVGLVPLLPVGRHLLERGGSIGRFAQWITVNLPAEMRRDRLAGVATALLDRHDILRSRLVPGRDGEPALRVGPAGAMNADRLIHRVEETWQDDTGWARLVSRELDAALDRLAPADGVMVQLVWFDAPAGARLLVVAHHLVVDAVSWRIMLPDLAAAWEQIRAGRRPVLPPPVTSMRRWVAALADEAVRSERVAELEYWRAAVAAPDPLIGSRRCDPAVDVAATVDRVVVTLPPSVTEALTAALPRAYRAGPAEGLLAGLAMAVARWRRKRGVSEASVLVRVEAHGREEELFPGADLSRTVGWFTTVFPARLSVAGADLDEAFAGGPGAGSVIKAVKEQWRAIPDKGIGYGLLRHFNPETAGVLAALPSGQIGFNYLGHLADADAPQRTRGADWFPVTEGEAGLTGARDADMTAMAELDINAFVTTTSDGPALTATFAFPTGVLNREEVQELADLWSAALTALADHVTRDGAGGLTPSDLPLVSVSQLELDVMEARIPGLADVWPLAPMQSGLFFHAILAESSIDAYQVQLVLHLEGPIDPERLRAAGQRLLDRHTNLRAGFGLAPDGEPLQVVVDHVELPWQQVDLRGLPEAERAERLAGLVAEDERTPFELATPPLMRMTLVSLADQRADLILASHHLLFDGWSLPLLMRDLPRLYTAGGDLSALPPVPEFRDYLVWLSQRDQTESARAWAEELDGVTEPTLVAPSARQSDTEHGVGTVEVGLSVEAGLALTRRAGSLGVTLNNIVQGCWGVLLGRLTGREDVVFGMTVAGRPPTLSGIGEMVGLFMNTLPARVRYDSADTLAEVLTALHARQAALFDHHYYPLTEIQQIAGISPLFDTLVAFESYPVDNAALDEAVSATGVRMRRAAPVVTTHYPLTLVAAPEPLRMIVQYQRGLYDHEAAELIAGRFVRLLEQVAADPDVAVGTVDVLSEAERELLLTRPDDAPPPHATVPELFEKIVALSPEAAAVTSEQGSLTFGELDLRATRLAAELVGAGVTRDSVVAVALPRSVELVVALLAVLKAGGACLPIDPDLPGRRIEYILADAGPRLILTDRDTAELLPGNEIPHVHCDDPPRTRWLGDTGSWPAPHPGNLAFVSYTASAGGAPVGAGITHRNIIDMALNGGPLQEGRVSPHSWQTSDAAACEPWPALLNGTELVIAGVPAGTAVAGARAYVLGPGLAPVPPGVPGELYVGGESLAQGFPGRPGLTACRFVADPFGSGGRLYRSGETARWNASGDLVPEGPAAGRAPAGPWLEPADVEAVLAGHPLLTRSVVLVKDLDEDSGGTGGGRLAVYVVPEPGVSCNVAELREYVARRLPDFDLVPAAFAVLRELPLAADGEPDREALLARPSAAQTYRAPGSPVERVLAGLFSEVLELPRVGIDDSFFALGGHSLRATRLIGRIRGVLGVKLPIRTVFDAPTVAELARQVDQGDTGEAADPFGVVLPIRTGGDREPIWCFHPGSGLAWCYFGLAAGFPGRPVYGVQARGFDGVTPLPESIDAMADDYLEQMLSRQPQGPYHLLGWSLGGVIAHLVATKLRERGHEVGLLALLDSPPRTGKTTYESRDYQEVMGAGLDKYFGDLHGTDEGSSGLEIATRIVSGHMSLLGGFVSPFYDGDAVVFTASLGHRDGKRSGGWEPFIRGTIEEHEIPCTHHDIHLPENAARIGGIISGKIGG</sequence>
<dbReference type="InterPro" id="IPR000873">
    <property type="entry name" value="AMP-dep_synth/lig_dom"/>
</dbReference>
<feature type="domain" description="Carrier" evidence="6">
    <location>
        <begin position="956"/>
        <end position="1030"/>
    </location>
</feature>
<dbReference type="SUPFAM" id="SSF52777">
    <property type="entry name" value="CoA-dependent acyltransferases"/>
    <property type="match status" value="6"/>
</dbReference>
<dbReference type="Pfam" id="PF13193">
    <property type="entry name" value="AMP-binding_C"/>
    <property type="match status" value="1"/>
</dbReference>
<dbReference type="Pfam" id="PF00668">
    <property type="entry name" value="Condensation"/>
    <property type="match status" value="3"/>
</dbReference>
<dbReference type="PANTHER" id="PTHR45527">
    <property type="entry name" value="NONRIBOSOMAL PEPTIDE SYNTHETASE"/>
    <property type="match status" value="1"/>
</dbReference>
<evidence type="ECO:0000313" key="8">
    <source>
        <dbReference type="Proteomes" id="UP001501237"/>
    </source>
</evidence>
<dbReference type="Gene3D" id="1.10.1200.10">
    <property type="entry name" value="ACP-like"/>
    <property type="match status" value="1"/>
</dbReference>
<name>A0ABP6QC92_9ACTN</name>
<dbReference type="PANTHER" id="PTHR45527:SF1">
    <property type="entry name" value="FATTY ACID SYNTHASE"/>
    <property type="match status" value="1"/>
</dbReference>
<proteinExistence type="predicted"/>
<keyword evidence="4" id="KW-0677">Repeat</keyword>
<dbReference type="InterPro" id="IPR001242">
    <property type="entry name" value="Condensation_dom"/>
</dbReference>
<dbReference type="InterPro" id="IPR023213">
    <property type="entry name" value="CAT-like_dom_sf"/>
</dbReference>
<comment type="cofactor">
    <cofactor evidence="1">
        <name>pantetheine 4'-phosphate</name>
        <dbReference type="ChEBI" id="CHEBI:47942"/>
    </cofactor>
</comment>
<dbReference type="InterPro" id="IPR010071">
    <property type="entry name" value="AA_adenyl_dom"/>
</dbReference>
<dbReference type="Gene3D" id="3.30.300.30">
    <property type="match status" value="2"/>
</dbReference>
<dbReference type="NCBIfam" id="TIGR01733">
    <property type="entry name" value="AA-adenyl-dom"/>
    <property type="match status" value="1"/>
</dbReference>
<organism evidence="7 8">
    <name type="scientific">Actinocorallia longicatena</name>
    <dbReference type="NCBI Taxonomy" id="111803"/>
    <lineage>
        <taxon>Bacteria</taxon>
        <taxon>Bacillati</taxon>
        <taxon>Actinomycetota</taxon>
        <taxon>Actinomycetes</taxon>
        <taxon>Streptosporangiales</taxon>
        <taxon>Thermomonosporaceae</taxon>
        <taxon>Actinocorallia</taxon>
    </lineage>
</organism>
<dbReference type="InterPro" id="IPR025110">
    <property type="entry name" value="AMP-bd_C"/>
</dbReference>
<evidence type="ECO:0000256" key="4">
    <source>
        <dbReference type="ARBA" id="ARBA00022737"/>
    </source>
</evidence>
<dbReference type="PROSITE" id="PS50075">
    <property type="entry name" value="CARRIER"/>
    <property type="match status" value="2"/>
</dbReference>
<dbReference type="InterPro" id="IPR020806">
    <property type="entry name" value="PKS_PP-bd"/>
</dbReference>